<sequence>MITCPLYPQHQQSAQPPVARHDAPSLSSRWIQLCPLMTAVVPIVAGSSTINLLKNIFHY</sequence>
<gene>
    <name evidence="1" type="ORF">CCAP1982_LOCUS1720</name>
</gene>
<evidence type="ECO:0000313" key="2">
    <source>
        <dbReference type="Proteomes" id="UP000606786"/>
    </source>
</evidence>
<comment type="caution">
    <text evidence="1">The sequence shown here is derived from an EMBL/GenBank/DDBJ whole genome shotgun (WGS) entry which is preliminary data.</text>
</comment>
<keyword evidence="2" id="KW-1185">Reference proteome</keyword>
<dbReference type="Proteomes" id="UP000606786">
    <property type="component" value="Unassembled WGS sequence"/>
</dbReference>
<protein>
    <submittedName>
        <fullName evidence="1">(Mediterranean fruit fly) hypothetical protein</fullName>
    </submittedName>
</protein>
<name>A0A811U6K0_CERCA</name>
<evidence type="ECO:0000313" key="1">
    <source>
        <dbReference type="EMBL" id="CAD6992885.1"/>
    </source>
</evidence>
<dbReference type="AlphaFoldDB" id="A0A811U6K0"/>
<reference evidence="1" key="1">
    <citation type="submission" date="2020-11" db="EMBL/GenBank/DDBJ databases">
        <authorList>
            <person name="Whitehead M."/>
        </authorList>
    </citation>
    <scope>NUCLEOTIDE SEQUENCE</scope>
    <source>
        <strain evidence="1">EGII</strain>
    </source>
</reference>
<accession>A0A811U6K0</accession>
<proteinExistence type="predicted"/>
<dbReference type="EMBL" id="CAJHJT010000001">
    <property type="protein sequence ID" value="CAD6992885.1"/>
    <property type="molecule type" value="Genomic_DNA"/>
</dbReference>
<organism evidence="1 2">
    <name type="scientific">Ceratitis capitata</name>
    <name type="common">Mediterranean fruit fly</name>
    <name type="synonym">Tephritis capitata</name>
    <dbReference type="NCBI Taxonomy" id="7213"/>
    <lineage>
        <taxon>Eukaryota</taxon>
        <taxon>Metazoa</taxon>
        <taxon>Ecdysozoa</taxon>
        <taxon>Arthropoda</taxon>
        <taxon>Hexapoda</taxon>
        <taxon>Insecta</taxon>
        <taxon>Pterygota</taxon>
        <taxon>Neoptera</taxon>
        <taxon>Endopterygota</taxon>
        <taxon>Diptera</taxon>
        <taxon>Brachycera</taxon>
        <taxon>Muscomorpha</taxon>
        <taxon>Tephritoidea</taxon>
        <taxon>Tephritidae</taxon>
        <taxon>Ceratitis</taxon>
        <taxon>Ceratitis</taxon>
    </lineage>
</organism>